<dbReference type="PROSITE" id="PS51257">
    <property type="entry name" value="PROKAR_LIPOPROTEIN"/>
    <property type="match status" value="1"/>
</dbReference>
<dbReference type="STRING" id="633149.Bresu_2632"/>
<dbReference type="KEGG" id="bsb:Bresu_2632"/>
<evidence type="ECO:0000313" key="3">
    <source>
        <dbReference type="Proteomes" id="UP000002696"/>
    </source>
</evidence>
<dbReference type="AlphaFoldDB" id="D9QLP5"/>
<dbReference type="BioCyc" id="BSUB633149:G1GM8-2637-MONOMER"/>
<dbReference type="HOGENOM" id="CLU_1802426_0_0_5"/>
<dbReference type="EMBL" id="CP002102">
    <property type="protein sequence ID" value="ADL01939.1"/>
    <property type="molecule type" value="Genomic_DNA"/>
</dbReference>
<gene>
    <name evidence="2" type="ordered locus">Bresu_2632</name>
</gene>
<feature type="signal peptide" evidence="1">
    <location>
        <begin position="1"/>
        <end position="16"/>
    </location>
</feature>
<evidence type="ECO:0008006" key="4">
    <source>
        <dbReference type="Google" id="ProtNLM"/>
    </source>
</evidence>
<dbReference type="Proteomes" id="UP000002696">
    <property type="component" value="Chromosome"/>
</dbReference>
<protein>
    <recommendedName>
        <fullName evidence="4">Lipoprotein</fullName>
    </recommendedName>
</protein>
<keyword evidence="3" id="KW-1185">Reference proteome</keyword>
<sequence>MRAIVPVLLLSALAAAGCAEKLTPPYDKGVCYALGTPEGEAPQFNVVARDQPAIEYCAARLEEVRARFLGMGGNTREMIGSYQGRFIFVDGRGVSYGKSLDGIRFFALARTGDGRLAVPQAIEREANGLSIIEEAAPPTPPAG</sequence>
<evidence type="ECO:0000256" key="1">
    <source>
        <dbReference type="SAM" id="SignalP"/>
    </source>
</evidence>
<keyword evidence="1" id="KW-0732">Signal</keyword>
<dbReference type="RefSeq" id="WP_013270040.1">
    <property type="nucleotide sequence ID" value="NC_014375.1"/>
</dbReference>
<dbReference type="InParanoid" id="D9QLP5"/>
<organism evidence="2 3">
    <name type="scientific">Brevundimonas subvibrioides (strain ATCC 15264 / DSM 4735 / LMG 14903 / NBRC 16000 / CB 81)</name>
    <name type="common">Caulobacter subvibrioides</name>
    <dbReference type="NCBI Taxonomy" id="633149"/>
    <lineage>
        <taxon>Bacteria</taxon>
        <taxon>Pseudomonadati</taxon>
        <taxon>Pseudomonadota</taxon>
        <taxon>Alphaproteobacteria</taxon>
        <taxon>Caulobacterales</taxon>
        <taxon>Caulobacteraceae</taxon>
        <taxon>Brevundimonas</taxon>
    </lineage>
</organism>
<dbReference type="eggNOG" id="ENOG5032UFH">
    <property type="taxonomic scope" value="Bacteria"/>
</dbReference>
<name>D9QLP5_BRESC</name>
<accession>D9QLP5</accession>
<feature type="chain" id="PRO_5003126974" description="Lipoprotein" evidence="1">
    <location>
        <begin position="17"/>
        <end position="143"/>
    </location>
</feature>
<proteinExistence type="predicted"/>
<reference evidence="3" key="1">
    <citation type="journal article" date="2011" name="J. Bacteriol.">
        <title>Genome sequences of eight morphologically diverse alphaproteobacteria.</title>
        <authorList>
            <consortium name="US DOE Joint Genome Institute"/>
            <person name="Brown P.J."/>
            <person name="Kysela D.T."/>
            <person name="Buechlein A."/>
            <person name="Hemmerich C."/>
            <person name="Brun Y.V."/>
        </authorList>
    </citation>
    <scope>NUCLEOTIDE SEQUENCE [LARGE SCALE GENOMIC DNA]</scope>
    <source>
        <strain evidence="3">ATCC 15264 / DSM 4735 / LMG 14903 / NBRC 16000 / CB 81</strain>
    </source>
</reference>
<evidence type="ECO:0000313" key="2">
    <source>
        <dbReference type="EMBL" id="ADL01939.1"/>
    </source>
</evidence>